<feature type="binding site" evidence="7">
    <location>
        <position position="318"/>
    </location>
    <ligand>
        <name>Fe(3+)</name>
        <dbReference type="ChEBI" id="CHEBI:29034"/>
    </ligand>
</feature>
<dbReference type="InterPro" id="IPR006680">
    <property type="entry name" value="Amidohydro-rel"/>
</dbReference>
<comment type="cofactor">
    <cofactor evidence="7">
        <name>Zn(2+)</name>
        <dbReference type="ChEBI" id="CHEBI:29105"/>
    </cofactor>
    <cofactor evidence="7">
        <name>Fe(3+)</name>
        <dbReference type="ChEBI" id="CHEBI:29034"/>
    </cofactor>
    <text evidence="7">Binds 1 zinc or iron ion per subunit.</text>
</comment>
<dbReference type="SUPFAM" id="SSF51556">
    <property type="entry name" value="Metallo-dependent hydrolases"/>
    <property type="match status" value="1"/>
</dbReference>
<comment type="caution">
    <text evidence="10">The sequence shown here is derived from an EMBL/GenBank/DDBJ whole genome shotgun (WGS) entry which is preliminary data.</text>
</comment>
<dbReference type="AlphaFoldDB" id="A0A553JMY0"/>
<feature type="binding site" evidence="7">
    <location>
        <position position="82"/>
    </location>
    <ligand>
        <name>4-imidazolone-5-propanoate</name>
        <dbReference type="ChEBI" id="CHEBI:77893"/>
    </ligand>
</feature>
<feature type="binding site" evidence="7">
    <location>
        <position position="73"/>
    </location>
    <ligand>
        <name>Fe(3+)</name>
        <dbReference type="ChEBI" id="CHEBI:29034"/>
    </ligand>
</feature>
<comment type="function">
    <text evidence="7">Catalyzes the hydrolytic cleavage of the carbon-nitrogen bond in imidazolone-5-propanoate to yield N-formimidoyl-L-glutamate. It is the third step in the universal histidine degradation pathway.</text>
</comment>
<dbReference type="NCBIfam" id="TIGR01224">
    <property type="entry name" value="hutI"/>
    <property type="match status" value="1"/>
</dbReference>
<evidence type="ECO:0000256" key="3">
    <source>
        <dbReference type="ARBA" id="ARBA00022801"/>
    </source>
</evidence>
<keyword evidence="4 7" id="KW-0369">Histidine metabolism</keyword>
<dbReference type="InterPro" id="IPR054418">
    <property type="entry name" value="MQNX/HUTI_composite_N"/>
</dbReference>
<dbReference type="GO" id="GO:0019556">
    <property type="term" value="P:L-histidine catabolic process to glutamate and formamide"/>
    <property type="evidence" value="ECO:0007669"/>
    <property type="project" value="UniProtKB-UniRule"/>
</dbReference>
<feature type="binding site" evidence="7">
    <location>
        <position position="318"/>
    </location>
    <ligand>
        <name>Zn(2+)</name>
        <dbReference type="ChEBI" id="CHEBI:29105"/>
    </ligand>
</feature>
<feature type="domain" description="Aminodeoxyfutalosine deaminase/Imidazolonepropionase-like composite" evidence="9">
    <location>
        <begin position="29"/>
        <end position="48"/>
    </location>
</feature>
<accession>A0A553JMY0</accession>
<reference evidence="11" key="1">
    <citation type="submission" date="2019-07" db="EMBL/GenBank/DDBJ databases">
        <title>Shewanella sp. YLB-08 draft genomic sequence.</title>
        <authorList>
            <person name="Yu L."/>
        </authorList>
    </citation>
    <scope>NUCLEOTIDE SEQUENCE [LARGE SCALE GENOMIC DNA]</scope>
    <source>
        <strain evidence="11">JCM 20706</strain>
    </source>
</reference>
<dbReference type="Gene3D" id="2.30.40.10">
    <property type="entry name" value="Urease, subunit C, domain 1"/>
    <property type="match status" value="1"/>
</dbReference>
<evidence type="ECO:0000256" key="5">
    <source>
        <dbReference type="ARBA" id="ARBA00022833"/>
    </source>
</evidence>
<evidence type="ECO:0000256" key="6">
    <source>
        <dbReference type="ARBA" id="ARBA00023004"/>
    </source>
</evidence>
<dbReference type="CDD" id="cd01296">
    <property type="entry name" value="Imidazolone-5PH"/>
    <property type="match status" value="1"/>
</dbReference>
<dbReference type="PANTHER" id="PTHR42752:SF1">
    <property type="entry name" value="IMIDAZOLONEPROPIONASE-RELATED"/>
    <property type="match status" value="1"/>
</dbReference>
<dbReference type="FunFam" id="3.20.20.140:FF:000007">
    <property type="entry name" value="Imidazolonepropionase"/>
    <property type="match status" value="1"/>
</dbReference>
<evidence type="ECO:0000256" key="1">
    <source>
        <dbReference type="ARBA" id="ARBA00012864"/>
    </source>
</evidence>
<feature type="binding site" evidence="7">
    <location>
        <position position="75"/>
    </location>
    <ligand>
        <name>Zn(2+)</name>
        <dbReference type="ChEBI" id="CHEBI:29105"/>
    </ligand>
</feature>
<evidence type="ECO:0000259" key="8">
    <source>
        <dbReference type="Pfam" id="PF01979"/>
    </source>
</evidence>
<keyword evidence="3 7" id="KW-0378">Hydrolase</keyword>
<dbReference type="InterPro" id="IPR032466">
    <property type="entry name" value="Metal_Hydrolase"/>
</dbReference>
<feature type="binding site" evidence="7">
    <location>
        <position position="322"/>
    </location>
    <ligand>
        <name>N-formimidoyl-L-glutamate</name>
        <dbReference type="ChEBI" id="CHEBI:58928"/>
    </ligand>
</feature>
<evidence type="ECO:0000259" key="9">
    <source>
        <dbReference type="Pfam" id="PF22039"/>
    </source>
</evidence>
<evidence type="ECO:0000313" key="10">
    <source>
        <dbReference type="EMBL" id="TRY13771.1"/>
    </source>
</evidence>
<dbReference type="EC" id="3.5.2.7" evidence="1 7"/>
<dbReference type="GO" id="GO:0005737">
    <property type="term" value="C:cytoplasm"/>
    <property type="evidence" value="ECO:0007669"/>
    <property type="project" value="UniProtKB-SubCell"/>
</dbReference>
<dbReference type="OrthoDB" id="9776455at2"/>
<evidence type="ECO:0000313" key="11">
    <source>
        <dbReference type="Proteomes" id="UP000318126"/>
    </source>
</evidence>
<feature type="binding site" evidence="7">
    <location>
        <position position="323"/>
    </location>
    <ligand>
        <name>4-imidazolone-5-propanoate</name>
        <dbReference type="ChEBI" id="CHEBI:77893"/>
    </ligand>
</feature>
<dbReference type="Gene3D" id="3.20.20.140">
    <property type="entry name" value="Metal-dependent hydrolases"/>
    <property type="match status" value="1"/>
</dbReference>
<comment type="similarity">
    <text evidence="7">Belongs to the metallo-dependent hydrolases superfamily. HutI family.</text>
</comment>
<comment type="pathway">
    <text evidence="7">Amino-acid degradation; L-histidine degradation into L-glutamate; N-formimidoyl-L-glutamate from L-histidine: step 3/3.</text>
</comment>
<feature type="binding site" evidence="7">
    <location>
        <position position="178"/>
    </location>
    <ligand>
        <name>4-imidazolone-5-propanoate</name>
        <dbReference type="ChEBI" id="CHEBI:77893"/>
    </ligand>
</feature>
<keyword evidence="2 7" id="KW-0479">Metal-binding</keyword>
<dbReference type="InterPro" id="IPR011059">
    <property type="entry name" value="Metal-dep_hydrolase_composite"/>
</dbReference>
<dbReference type="GO" id="GO:0005506">
    <property type="term" value="F:iron ion binding"/>
    <property type="evidence" value="ECO:0007669"/>
    <property type="project" value="UniProtKB-UniRule"/>
</dbReference>
<dbReference type="GO" id="GO:0008270">
    <property type="term" value="F:zinc ion binding"/>
    <property type="evidence" value="ECO:0007669"/>
    <property type="project" value="UniProtKB-UniRule"/>
</dbReference>
<dbReference type="Pfam" id="PF22039">
    <property type="entry name" value="HUTI_composite_bact"/>
    <property type="match status" value="1"/>
</dbReference>
<dbReference type="RefSeq" id="WP_144040783.1">
    <property type="nucleotide sequence ID" value="NZ_BMPL01000016.1"/>
</dbReference>
<keyword evidence="7" id="KW-0963">Cytoplasm</keyword>
<organism evidence="10 11">
    <name type="scientific">Shewanella hanedai</name>
    <name type="common">Alteromonas hanedai</name>
    <dbReference type="NCBI Taxonomy" id="25"/>
    <lineage>
        <taxon>Bacteria</taxon>
        <taxon>Pseudomonadati</taxon>
        <taxon>Pseudomonadota</taxon>
        <taxon>Gammaproteobacteria</taxon>
        <taxon>Alteromonadales</taxon>
        <taxon>Shewanellaceae</taxon>
        <taxon>Shewanella</taxon>
    </lineage>
</organism>
<comment type="catalytic activity">
    <reaction evidence="7">
        <text>4-imidazolone-5-propanoate + H2O = N-formimidoyl-L-glutamate</text>
        <dbReference type="Rhea" id="RHEA:23660"/>
        <dbReference type="ChEBI" id="CHEBI:15377"/>
        <dbReference type="ChEBI" id="CHEBI:58928"/>
        <dbReference type="ChEBI" id="CHEBI:77893"/>
        <dbReference type="EC" id="3.5.2.7"/>
    </reaction>
</comment>
<protein>
    <recommendedName>
        <fullName evidence="1 7">Imidazolonepropionase</fullName>
        <ecNumber evidence="1 7">3.5.2.7</ecNumber>
    </recommendedName>
    <alternativeName>
        <fullName evidence="7">Imidazolone-5-propionate hydrolase</fullName>
    </alternativeName>
</protein>
<feature type="domain" description="Amidohydrolase-related" evidence="8">
    <location>
        <begin position="64"/>
        <end position="406"/>
    </location>
</feature>
<feature type="binding site" evidence="7">
    <location>
        <position position="246"/>
    </location>
    <ligand>
        <name>4-imidazolone-5-propanoate</name>
        <dbReference type="ChEBI" id="CHEBI:77893"/>
    </ligand>
</feature>
<keyword evidence="11" id="KW-1185">Reference proteome</keyword>
<evidence type="ECO:0000256" key="7">
    <source>
        <dbReference type="HAMAP-Rule" id="MF_00372"/>
    </source>
</evidence>
<feature type="binding site" evidence="7">
    <location>
        <position position="145"/>
    </location>
    <ligand>
        <name>N-formimidoyl-L-glutamate</name>
        <dbReference type="ChEBI" id="CHEBI:58928"/>
    </ligand>
</feature>
<comment type="subcellular location">
    <subcellularLocation>
        <location evidence="7">Cytoplasm</location>
    </subcellularLocation>
</comment>
<sequence length="408" mass="43869">MSWDQVWIDVNVASMDPAVSAPYGAIVDAAMAVKDGKIAWVGPRAELPEFDVMSTPLYRGKGGWITPGLIDAHTHLIFAGNRANEFEKRLQGATYEEIARSGGGIISTVNACREASEADLFELGRKRLNALAKEGVTTVEIKSGYGLDTETELKILRVARELGKHHHVDVKTTFLGAHAIPPEYKDDVEGYVDLVINEMLPAVLAEDLADAVDVFCENIAFSVEQTERVLTAAKNAGLDIKLHAEQLSNLGGSAMAAKLGAKSVDHIEYLDEAGVIALSKSGTCATLLPGAFYFLRETQMPPIDLLRKHKVPMVLASDYNPGSSPLCSSLLMLNMGCTLFRLTPEEALQGVTANAAKALGIEDRVGVLAAGMQADFCLWDITTPAELSYSYGAGTCIEVVKNGHLVHQ</sequence>
<dbReference type="HAMAP" id="MF_00372">
    <property type="entry name" value="HutI"/>
    <property type="match status" value="1"/>
</dbReference>
<gene>
    <name evidence="7" type="primary">hutI</name>
    <name evidence="10" type="ORF">FN961_13915</name>
</gene>
<feature type="binding site" evidence="7">
    <location>
        <position position="73"/>
    </location>
    <ligand>
        <name>Zn(2+)</name>
        <dbReference type="ChEBI" id="CHEBI:29105"/>
    </ligand>
</feature>
<dbReference type="InterPro" id="IPR005920">
    <property type="entry name" value="HutI"/>
</dbReference>
<name>A0A553JMY0_SHEHA</name>
<evidence type="ECO:0000256" key="4">
    <source>
        <dbReference type="ARBA" id="ARBA00022808"/>
    </source>
</evidence>
<dbReference type="Proteomes" id="UP000318126">
    <property type="component" value="Unassembled WGS sequence"/>
</dbReference>
<keyword evidence="6 7" id="KW-0408">Iron</keyword>
<dbReference type="PANTHER" id="PTHR42752">
    <property type="entry name" value="IMIDAZOLONEPROPIONASE"/>
    <property type="match status" value="1"/>
</dbReference>
<dbReference type="Pfam" id="PF01979">
    <property type="entry name" value="Amidohydro_1"/>
    <property type="match status" value="1"/>
</dbReference>
<dbReference type="SUPFAM" id="SSF51338">
    <property type="entry name" value="Composite domain of metallo-dependent hydrolases"/>
    <property type="match status" value="1"/>
</dbReference>
<keyword evidence="5 7" id="KW-0862">Zinc</keyword>
<dbReference type="EMBL" id="VKGK01000016">
    <property type="protein sequence ID" value="TRY13771.1"/>
    <property type="molecule type" value="Genomic_DNA"/>
</dbReference>
<evidence type="ECO:0000256" key="2">
    <source>
        <dbReference type="ARBA" id="ARBA00022723"/>
    </source>
</evidence>
<feature type="binding site" evidence="7">
    <location>
        <position position="243"/>
    </location>
    <ligand>
        <name>Fe(3+)</name>
        <dbReference type="ChEBI" id="CHEBI:29034"/>
    </ligand>
</feature>
<feature type="binding site" evidence="7">
    <location>
        <position position="320"/>
    </location>
    <ligand>
        <name>N-formimidoyl-L-glutamate</name>
        <dbReference type="ChEBI" id="CHEBI:58928"/>
    </ligand>
</feature>
<dbReference type="GO" id="GO:0019557">
    <property type="term" value="P:L-histidine catabolic process to glutamate and formate"/>
    <property type="evidence" value="ECO:0007669"/>
    <property type="project" value="UniProtKB-UniPathway"/>
</dbReference>
<feature type="binding site" evidence="7">
    <location>
        <position position="243"/>
    </location>
    <ligand>
        <name>Zn(2+)</name>
        <dbReference type="ChEBI" id="CHEBI:29105"/>
    </ligand>
</feature>
<feature type="binding site" evidence="7">
    <location>
        <position position="75"/>
    </location>
    <ligand>
        <name>Fe(3+)</name>
        <dbReference type="ChEBI" id="CHEBI:29034"/>
    </ligand>
</feature>
<dbReference type="GO" id="GO:0050480">
    <property type="term" value="F:imidazolonepropionase activity"/>
    <property type="evidence" value="ECO:0007669"/>
    <property type="project" value="UniProtKB-UniRule"/>
</dbReference>
<dbReference type="UniPathway" id="UPA00379">
    <property type="reaction ID" value="UER00551"/>
</dbReference>
<feature type="binding site" evidence="7">
    <location>
        <position position="145"/>
    </location>
    <ligand>
        <name>4-imidazolone-5-propanoate</name>
        <dbReference type="ChEBI" id="CHEBI:77893"/>
    </ligand>
</feature>
<proteinExistence type="inferred from homology"/>